<dbReference type="InterPro" id="IPR007138">
    <property type="entry name" value="ABM_dom"/>
</dbReference>
<dbReference type="Pfam" id="PF03992">
    <property type="entry name" value="ABM"/>
    <property type="match status" value="1"/>
</dbReference>
<organism evidence="2 3">
    <name type="scientific">Sphingomonas aurea</name>
    <dbReference type="NCBI Taxonomy" id="3063994"/>
    <lineage>
        <taxon>Bacteria</taxon>
        <taxon>Pseudomonadati</taxon>
        <taxon>Pseudomonadota</taxon>
        <taxon>Alphaproteobacteria</taxon>
        <taxon>Sphingomonadales</taxon>
        <taxon>Sphingomonadaceae</taxon>
        <taxon>Sphingomonas</taxon>
    </lineage>
</organism>
<dbReference type="InterPro" id="IPR011008">
    <property type="entry name" value="Dimeric_a/b-barrel"/>
</dbReference>
<sequence>MADRAGQVAVIFVSQRNGVDAAGYAEAAAAMEARAAAQPGYRGIDSARGPDEFGITVSWWADEAAALAWRADAEHAAIREAGRACWYDQYEVAVAEVVRNYEWVRP</sequence>
<protein>
    <submittedName>
        <fullName evidence="2">Antibiotic biosynthesis monooxygenase</fullName>
    </submittedName>
</protein>
<keyword evidence="2" id="KW-0560">Oxidoreductase</keyword>
<name>A0ABT9EP90_9SPHN</name>
<dbReference type="EMBL" id="JAUUDS010000011">
    <property type="protein sequence ID" value="MDP1028621.1"/>
    <property type="molecule type" value="Genomic_DNA"/>
</dbReference>
<keyword evidence="2" id="KW-0503">Monooxygenase</keyword>
<evidence type="ECO:0000259" key="1">
    <source>
        <dbReference type="Pfam" id="PF03992"/>
    </source>
</evidence>
<keyword evidence="3" id="KW-1185">Reference proteome</keyword>
<feature type="domain" description="ABM" evidence="1">
    <location>
        <begin position="22"/>
        <end position="80"/>
    </location>
</feature>
<evidence type="ECO:0000313" key="2">
    <source>
        <dbReference type="EMBL" id="MDP1028621.1"/>
    </source>
</evidence>
<dbReference type="SUPFAM" id="SSF54909">
    <property type="entry name" value="Dimeric alpha+beta barrel"/>
    <property type="match status" value="1"/>
</dbReference>
<dbReference type="InterPro" id="IPR052936">
    <property type="entry name" value="Jasmonate_Hydroxylase-like"/>
</dbReference>
<comment type="caution">
    <text evidence="2">The sequence shown here is derived from an EMBL/GenBank/DDBJ whole genome shotgun (WGS) entry which is preliminary data.</text>
</comment>
<accession>A0ABT9EP90</accession>
<dbReference type="Gene3D" id="3.30.70.100">
    <property type="match status" value="1"/>
</dbReference>
<gene>
    <name evidence="2" type="ORF">Q5H91_15460</name>
</gene>
<dbReference type="PANTHER" id="PTHR37811">
    <property type="entry name" value="BLL5343 PROTEIN"/>
    <property type="match status" value="1"/>
</dbReference>
<reference evidence="2 3" key="1">
    <citation type="submission" date="2023-07" db="EMBL/GenBank/DDBJ databases">
        <authorList>
            <person name="Kim M.K."/>
        </authorList>
    </citation>
    <scope>NUCLEOTIDE SEQUENCE [LARGE SCALE GENOMIC DNA]</scope>
    <source>
        <strain evidence="2 3">KR1UV-12</strain>
    </source>
</reference>
<proteinExistence type="predicted"/>
<dbReference type="PANTHER" id="PTHR37811:SF2">
    <property type="entry name" value="ABM DOMAIN-CONTAINING PROTEIN"/>
    <property type="match status" value="1"/>
</dbReference>
<dbReference type="GO" id="GO:0004497">
    <property type="term" value="F:monooxygenase activity"/>
    <property type="evidence" value="ECO:0007669"/>
    <property type="project" value="UniProtKB-KW"/>
</dbReference>
<dbReference type="Proteomes" id="UP001230685">
    <property type="component" value="Unassembled WGS sequence"/>
</dbReference>
<evidence type="ECO:0000313" key="3">
    <source>
        <dbReference type="Proteomes" id="UP001230685"/>
    </source>
</evidence>
<dbReference type="RefSeq" id="WP_305174352.1">
    <property type="nucleotide sequence ID" value="NZ_JAUUDS010000011.1"/>
</dbReference>